<dbReference type="GeneTree" id="ENSGT00400000023815"/>
<evidence type="ECO:0000313" key="2">
    <source>
        <dbReference type="Proteomes" id="UP000261540"/>
    </source>
</evidence>
<reference evidence="1" key="1">
    <citation type="submission" date="2025-08" db="UniProtKB">
        <authorList>
            <consortium name="Ensembl"/>
        </authorList>
    </citation>
    <scope>IDENTIFICATION</scope>
</reference>
<reference evidence="1" key="2">
    <citation type="submission" date="2025-09" db="UniProtKB">
        <authorList>
            <consortium name="Ensembl"/>
        </authorList>
    </citation>
    <scope>IDENTIFICATION</scope>
</reference>
<sequence length="147" mass="16958">MVRAELQWAVPMCVPLPVDMPSPEHFFPFLDGTLDDLGILPSEVREKVVWVDTTRTRVRSNSGELKEKEIVVLELRVKAQQPGQRQSQEIVYSTESQTQRSYCRKGPMTMPWEDASAESRLKPAEMLLALDTELKPKWQKTEKKQNM</sequence>
<keyword evidence="2" id="KW-1185">Reference proteome</keyword>
<accession>A0A3B3S3D7</accession>
<evidence type="ECO:0000313" key="1">
    <source>
        <dbReference type="Ensembl" id="ENSPKIP00000024650.1"/>
    </source>
</evidence>
<protein>
    <submittedName>
        <fullName evidence="1">Si:ch211-196f5.2</fullName>
    </submittedName>
</protein>
<dbReference type="Ensembl" id="ENSPKIT00000005363.1">
    <property type="protein sequence ID" value="ENSPKIP00000024650.1"/>
    <property type="gene ID" value="ENSPKIG00000007817.1"/>
</dbReference>
<proteinExistence type="predicted"/>
<dbReference type="Proteomes" id="UP000261540">
    <property type="component" value="Unplaced"/>
</dbReference>
<dbReference type="AlphaFoldDB" id="A0A3B3S3D7"/>
<name>A0A3B3S3D7_9TELE</name>
<organism evidence="1 2">
    <name type="scientific">Paramormyrops kingsleyae</name>
    <dbReference type="NCBI Taxonomy" id="1676925"/>
    <lineage>
        <taxon>Eukaryota</taxon>
        <taxon>Metazoa</taxon>
        <taxon>Chordata</taxon>
        <taxon>Craniata</taxon>
        <taxon>Vertebrata</taxon>
        <taxon>Euteleostomi</taxon>
        <taxon>Actinopterygii</taxon>
        <taxon>Neopterygii</taxon>
        <taxon>Teleostei</taxon>
        <taxon>Osteoglossocephala</taxon>
        <taxon>Osteoglossomorpha</taxon>
        <taxon>Osteoglossiformes</taxon>
        <taxon>Mormyridae</taxon>
        <taxon>Paramormyrops</taxon>
    </lineage>
</organism>